<comment type="subcellular location">
    <subcellularLocation>
        <location evidence="1">Membrane</location>
    </subcellularLocation>
</comment>
<dbReference type="SUPFAM" id="SSF55073">
    <property type="entry name" value="Nucleotide cyclase"/>
    <property type="match status" value="1"/>
</dbReference>
<evidence type="ECO:0000313" key="9">
    <source>
        <dbReference type="EMBL" id="KXZ48103.1"/>
    </source>
</evidence>
<evidence type="ECO:0000259" key="8">
    <source>
        <dbReference type="PROSITE" id="PS50125"/>
    </source>
</evidence>
<sequence>MDISACAFDAVPHDEGPASSANSHVTAASGFDPLATSTWGIFLEPARGEGSPAAALSRNALHATAGGMAPVRPTTSGASVAVAAAARAQASALRRLRSSVLDSRALSSPYPEDLRGPSRSMSISGRSHPPPHRNLQHNKSGGQCHLAVSGPAGGHSAHGQLAAEAGGQEHGTQHGSPELCAVSEGPAAEEDGAQGQHGSPACRSDASHTASSGQNPSAVARVVAFAASLRSAPPGSAHIRLALSGGLGGAVRSNNDPASCPGEDAAGVASMQTMSAVEFSQRSEGLSIQAGATGVGRRSTHSTLDFTRGSEGLNNQAGASKDNSAPLKGFMLPSALSRPSLQPQIFPRHVLAHMTEEGGPWNVLGQRPAAPAACKRPVGRDPHKLATSHDEVTLLFADVEGFTPMCKVLEPHVVMAFLDELYTRFDSRLDTYGVYKVETIGDCYFVAGGLIHEDEEGTLVVRKGAHTDPRHAERVFSFAKAMLAAAAETTLPTTGGPVRMRIGIHSGPVVSGVVGQRMPRFCLFDSLNPVSMPLAPTSRMESTGVPGCIHASEAAHAHLRNEEWVPTGGIEVKGKGRMRTYLWAPPDAGSQALLDRSALVAGRRSEWCI</sequence>
<organism evidence="9 10">
    <name type="scientific">Gonium pectorale</name>
    <name type="common">Green alga</name>
    <dbReference type="NCBI Taxonomy" id="33097"/>
    <lineage>
        <taxon>Eukaryota</taxon>
        <taxon>Viridiplantae</taxon>
        <taxon>Chlorophyta</taxon>
        <taxon>core chlorophytes</taxon>
        <taxon>Chlorophyceae</taxon>
        <taxon>CS clade</taxon>
        <taxon>Chlamydomonadales</taxon>
        <taxon>Volvocaceae</taxon>
        <taxon>Gonium</taxon>
    </lineage>
</organism>
<name>A0A150GE95_GONPE</name>
<feature type="region of interest" description="Disordered" evidence="7">
    <location>
        <begin position="291"/>
        <end position="322"/>
    </location>
</feature>
<feature type="domain" description="Guanylate cyclase" evidence="8">
    <location>
        <begin position="393"/>
        <end position="524"/>
    </location>
</feature>
<dbReference type="GO" id="GO:0000166">
    <property type="term" value="F:nucleotide binding"/>
    <property type="evidence" value="ECO:0007669"/>
    <property type="project" value="UniProtKB-KW"/>
</dbReference>
<evidence type="ECO:0000256" key="1">
    <source>
        <dbReference type="ARBA" id="ARBA00004370"/>
    </source>
</evidence>
<dbReference type="FunFam" id="3.30.70.1230:FF:000146">
    <property type="entry name" value="Atrial natriuretic peptide receptor, putative"/>
    <property type="match status" value="1"/>
</dbReference>
<dbReference type="Gene3D" id="3.30.70.1230">
    <property type="entry name" value="Nucleotide cyclase"/>
    <property type="match status" value="1"/>
</dbReference>
<accession>A0A150GE95</accession>
<dbReference type="CDD" id="cd07302">
    <property type="entry name" value="CHD"/>
    <property type="match status" value="1"/>
</dbReference>
<evidence type="ECO:0000256" key="6">
    <source>
        <dbReference type="ARBA" id="ARBA00023239"/>
    </source>
</evidence>
<keyword evidence="4" id="KW-1133">Transmembrane helix</keyword>
<dbReference type="InterPro" id="IPR029787">
    <property type="entry name" value="Nucleotide_cyclase"/>
</dbReference>
<evidence type="ECO:0000256" key="3">
    <source>
        <dbReference type="ARBA" id="ARBA00022741"/>
    </source>
</evidence>
<dbReference type="Proteomes" id="UP000075714">
    <property type="component" value="Unassembled WGS sequence"/>
</dbReference>
<dbReference type="PANTHER" id="PTHR11920:SF335">
    <property type="entry name" value="GUANYLATE CYCLASE"/>
    <property type="match status" value="1"/>
</dbReference>
<dbReference type="GO" id="GO:0004383">
    <property type="term" value="F:guanylate cyclase activity"/>
    <property type="evidence" value="ECO:0007669"/>
    <property type="project" value="TreeGrafter"/>
</dbReference>
<dbReference type="AlphaFoldDB" id="A0A150GE95"/>
<feature type="compositionally biased region" description="Polar residues" evidence="7">
    <location>
        <begin position="312"/>
        <end position="322"/>
    </location>
</feature>
<evidence type="ECO:0000313" key="10">
    <source>
        <dbReference type="Proteomes" id="UP000075714"/>
    </source>
</evidence>
<dbReference type="PROSITE" id="PS50125">
    <property type="entry name" value="GUANYLATE_CYCLASE_2"/>
    <property type="match status" value="1"/>
</dbReference>
<evidence type="ECO:0000256" key="5">
    <source>
        <dbReference type="ARBA" id="ARBA00023136"/>
    </source>
</evidence>
<evidence type="ECO:0000256" key="7">
    <source>
        <dbReference type="SAM" id="MobiDB-lite"/>
    </source>
</evidence>
<keyword evidence="2" id="KW-0812">Transmembrane</keyword>
<dbReference type="InterPro" id="IPR050401">
    <property type="entry name" value="Cyclic_nucleotide_synthase"/>
</dbReference>
<gene>
    <name evidence="9" type="ORF">GPECTOR_30g198</name>
</gene>
<dbReference type="PANTHER" id="PTHR11920">
    <property type="entry name" value="GUANYLYL CYCLASE"/>
    <property type="match status" value="1"/>
</dbReference>
<feature type="region of interest" description="Disordered" evidence="7">
    <location>
        <begin position="106"/>
        <end position="215"/>
    </location>
</feature>
<keyword evidence="3" id="KW-0547">Nucleotide-binding</keyword>
<protein>
    <recommendedName>
        <fullName evidence="8">Guanylate cyclase domain-containing protein</fullName>
    </recommendedName>
</protein>
<evidence type="ECO:0000256" key="4">
    <source>
        <dbReference type="ARBA" id="ARBA00022989"/>
    </source>
</evidence>
<dbReference type="GO" id="GO:0007168">
    <property type="term" value="P:receptor guanylyl cyclase signaling pathway"/>
    <property type="evidence" value="ECO:0007669"/>
    <property type="project" value="TreeGrafter"/>
</dbReference>
<keyword evidence="5" id="KW-0472">Membrane</keyword>
<dbReference type="GO" id="GO:0004016">
    <property type="term" value="F:adenylate cyclase activity"/>
    <property type="evidence" value="ECO:0007669"/>
    <property type="project" value="TreeGrafter"/>
</dbReference>
<dbReference type="Pfam" id="PF00211">
    <property type="entry name" value="Guanylate_cyc"/>
    <property type="match status" value="1"/>
</dbReference>
<dbReference type="GO" id="GO:0005886">
    <property type="term" value="C:plasma membrane"/>
    <property type="evidence" value="ECO:0007669"/>
    <property type="project" value="TreeGrafter"/>
</dbReference>
<keyword evidence="6" id="KW-0456">Lyase</keyword>
<dbReference type="GO" id="GO:0035556">
    <property type="term" value="P:intracellular signal transduction"/>
    <property type="evidence" value="ECO:0007669"/>
    <property type="project" value="InterPro"/>
</dbReference>
<dbReference type="InterPro" id="IPR001054">
    <property type="entry name" value="A/G_cyclase"/>
</dbReference>
<proteinExistence type="predicted"/>
<dbReference type="SMART" id="SM00044">
    <property type="entry name" value="CYCc"/>
    <property type="match status" value="1"/>
</dbReference>
<keyword evidence="10" id="KW-1185">Reference proteome</keyword>
<comment type="caution">
    <text evidence="9">The sequence shown here is derived from an EMBL/GenBank/DDBJ whole genome shotgun (WGS) entry which is preliminary data.</text>
</comment>
<reference evidence="10" key="1">
    <citation type="journal article" date="2016" name="Nat. Commun.">
        <title>The Gonium pectorale genome demonstrates co-option of cell cycle regulation during the evolution of multicellularity.</title>
        <authorList>
            <person name="Hanschen E.R."/>
            <person name="Marriage T.N."/>
            <person name="Ferris P.J."/>
            <person name="Hamaji T."/>
            <person name="Toyoda A."/>
            <person name="Fujiyama A."/>
            <person name="Neme R."/>
            <person name="Noguchi H."/>
            <person name="Minakuchi Y."/>
            <person name="Suzuki M."/>
            <person name="Kawai-Toyooka H."/>
            <person name="Smith D.R."/>
            <person name="Sparks H."/>
            <person name="Anderson J."/>
            <person name="Bakaric R."/>
            <person name="Luria V."/>
            <person name="Karger A."/>
            <person name="Kirschner M.W."/>
            <person name="Durand P.M."/>
            <person name="Michod R.E."/>
            <person name="Nozaki H."/>
            <person name="Olson B.J."/>
        </authorList>
    </citation>
    <scope>NUCLEOTIDE SEQUENCE [LARGE SCALE GENOMIC DNA]</scope>
    <source>
        <strain evidence="10">NIES-2863</strain>
    </source>
</reference>
<evidence type="ECO:0000256" key="2">
    <source>
        <dbReference type="ARBA" id="ARBA00022692"/>
    </source>
</evidence>
<dbReference type="GO" id="GO:0001653">
    <property type="term" value="F:peptide receptor activity"/>
    <property type="evidence" value="ECO:0007669"/>
    <property type="project" value="TreeGrafter"/>
</dbReference>
<dbReference type="EMBL" id="LSYV01000031">
    <property type="protein sequence ID" value="KXZ48103.1"/>
    <property type="molecule type" value="Genomic_DNA"/>
</dbReference>